<organism evidence="1">
    <name type="scientific">uncultured Caudovirales phage</name>
    <dbReference type="NCBI Taxonomy" id="2100421"/>
    <lineage>
        <taxon>Viruses</taxon>
        <taxon>Duplodnaviria</taxon>
        <taxon>Heunggongvirae</taxon>
        <taxon>Uroviricota</taxon>
        <taxon>Caudoviricetes</taxon>
        <taxon>Peduoviridae</taxon>
        <taxon>Maltschvirus</taxon>
        <taxon>Maltschvirus maltsch</taxon>
    </lineage>
</organism>
<gene>
    <name evidence="1" type="ORF">UFOVP137_47</name>
</gene>
<evidence type="ECO:0000313" key="1">
    <source>
        <dbReference type="EMBL" id="CAB4131948.1"/>
    </source>
</evidence>
<proteinExistence type="predicted"/>
<protein>
    <submittedName>
        <fullName evidence="1">Uncharacterized protein</fullName>
    </submittedName>
</protein>
<sequence>MNAKKSKALRKMIQTIHGHRPEHAYKEMTMGFAQGMVTVAADTQRGQYVAMKKLVKEQYK</sequence>
<dbReference type="EMBL" id="LR796255">
    <property type="protein sequence ID" value="CAB4131948.1"/>
    <property type="molecule type" value="Genomic_DNA"/>
</dbReference>
<reference evidence="1" key="1">
    <citation type="submission" date="2020-04" db="EMBL/GenBank/DDBJ databases">
        <authorList>
            <person name="Chiriac C."/>
            <person name="Salcher M."/>
            <person name="Ghai R."/>
            <person name="Kavagutti S V."/>
        </authorList>
    </citation>
    <scope>NUCLEOTIDE SEQUENCE</scope>
</reference>
<name>A0A6J5LBJ3_9CAUD</name>
<accession>A0A6J5LBJ3</accession>